<dbReference type="Gramene" id="Solyc10g055375.1.1">
    <property type="protein sequence ID" value="Solyc10g055375.1.1"/>
    <property type="gene ID" value="Solyc10g055375.1"/>
</dbReference>
<dbReference type="EnsemblPlants" id="Solyc10g055375.1.1">
    <property type="protein sequence ID" value="Solyc10g055375.1.1"/>
    <property type="gene ID" value="Solyc10g055375.1"/>
</dbReference>
<accession>A0A3Q7IHR2</accession>
<dbReference type="PaxDb" id="4081-Solyc10g055380.1.1"/>
<reference evidence="1" key="1">
    <citation type="journal article" date="2012" name="Nature">
        <title>The tomato genome sequence provides insights into fleshy fruit evolution.</title>
        <authorList>
            <consortium name="Tomato Genome Consortium"/>
        </authorList>
    </citation>
    <scope>NUCLEOTIDE SEQUENCE [LARGE SCALE GENOMIC DNA]</scope>
    <source>
        <strain evidence="1">cv. Heinz 1706</strain>
    </source>
</reference>
<dbReference type="Proteomes" id="UP000004994">
    <property type="component" value="Chromosome 10"/>
</dbReference>
<proteinExistence type="predicted"/>
<keyword evidence="2" id="KW-1185">Reference proteome</keyword>
<evidence type="ECO:0000313" key="1">
    <source>
        <dbReference type="EnsemblPlants" id="Solyc10g055375.1.1"/>
    </source>
</evidence>
<name>A0A3Q7IHR2_SOLLC</name>
<protein>
    <submittedName>
        <fullName evidence="1">Uncharacterized protein</fullName>
    </submittedName>
</protein>
<evidence type="ECO:0000313" key="2">
    <source>
        <dbReference type="Proteomes" id="UP000004994"/>
    </source>
</evidence>
<sequence>MIMLSLLAIPIDRSWIVKPQNTFEYANEVRKFLDFAFENRFVDGLTFQSSLVIAETLQPSDPMESMINDAFGFAGNNMNEPDVTMNGEEIFNEEHTEKPNEDYSKFYKLIEDGKQPLYEG</sequence>
<dbReference type="AlphaFoldDB" id="A0A3Q7IHR2"/>
<organism evidence="1">
    <name type="scientific">Solanum lycopersicum</name>
    <name type="common">Tomato</name>
    <name type="synonym">Lycopersicon esculentum</name>
    <dbReference type="NCBI Taxonomy" id="4081"/>
    <lineage>
        <taxon>Eukaryota</taxon>
        <taxon>Viridiplantae</taxon>
        <taxon>Streptophyta</taxon>
        <taxon>Embryophyta</taxon>
        <taxon>Tracheophyta</taxon>
        <taxon>Spermatophyta</taxon>
        <taxon>Magnoliopsida</taxon>
        <taxon>eudicotyledons</taxon>
        <taxon>Gunneridae</taxon>
        <taxon>Pentapetalae</taxon>
        <taxon>asterids</taxon>
        <taxon>lamiids</taxon>
        <taxon>Solanales</taxon>
        <taxon>Solanaceae</taxon>
        <taxon>Solanoideae</taxon>
        <taxon>Solaneae</taxon>
        <taxon>Solanum</taxon>
        <taxon>Solanum subgen. Lycopersicon</taxon>
    </lineage>
</organism>
<dbReference type="InParanoid" id="A0A3Q7IHR2"/>
<reference evidence="1" key="2">
    <citation type="submission" date="2019-01" db="UniProtKB">
        <authorList>
            <consortium name="EnsemblPlants"/>
        </authorList>
    </citation>
    <scope>IDENTIFICATION</scope>
    <source>
        <strain evidence="1">cv. Heinz 1706</strain>
    </source>
</reference>